<keyword evidence="2" id="KW-1185">Reference proteome</keyword>
<proteinExistence type="predicted"/>
<organism evidence="1 2">
    <name type="scientific">Trifolium medium</name>
    <dbReference type="NCBI Taxonomy" id="97028"/>
    <lineage>
        <taxon>Eukaryota</taxon>
        <taxon>Viridiplantae</taxon>
        <taxon>Streptophyta</taxon>
        <taxon>Embryophyta</taxon>
        <taxon>Tracheophyta</taxon>
        <taxon>Spermatophyta</taxon>
        <taxon>Magnoliopsida</taxon>
        <taxon>eudicotyledons</taxon>
        <taxon>Gunneridae</taxon>
        <taxon>Pentapetalae</taxon>
        <taxon>rosids</taxon>
        <taxon>fabids</taxon>
        <taxon>Fabales</taxon>
        <taxon>Fabaceae</taxon>
        <taxon>Papilionoideae</taxon>
        <taxon>50 kb inversion clade</taxon>
        <taxon>NPAAA clade</taxon>
        <taxon>Hologalegina</taxon>
        <taxon>IRL clade</taxon>
        <taxon>Trifolieae</taxon>
        <taxon>Trifolium</taxon>
    </lineage>
</organism>
<dbReference type="EMBL" id="LXQA010793154">
    <property type="protein sequence ID" value="MCI71275.1"/>
    <property type="molecule type" value="Genomic_DNA"/>
</dbReference>
<accession>A0A392UHS5</accession>
<evidence type="ECO:0000313" key="1">
    <source>
        <dbReference type="EMBL" id="MCI71275.1"/>
    </source>
</evidence>
<evidence type="ECO:0000313" key="2">
    <source>
        <dbReference type="Proteomes" id="UP000265520"/>
    </source>
</evidence>
<dbReference type="AlphaFoldDB" id="A0A392UHS5"/>
<sequence>IEVVVQKMFYVHGRKFVQIRGLD</sequence>
<protein>
    <submittedName>
        <fullName evidence="1">Uncharacterized protein</fullName>
    </submittedName>
</protein>
<dbReference type="Proteomes" id="UP000265520">
    <property type="component" value="Unassembled WGS sequence"/>
</dbReference>
<comment type="caution">
    <text evidence="1">The sequence shown here is derived from an EMBL/GenBank/DDBJ whole genome shotgun (WGS) entry which is preliminary data.</text>
</comment>
<feature type="non-terminal residue" evidence="1">
    <location>
        <position position="1"/>
    </location>
</feature>
<name>A0A392UHS5_9FABA</name>
<reference evidence="1 2" key="1">
    <citation type="journal article" date="2018" name="Front. Plant Sci.">
        <title>Red Clover (Trifolium pratense) and Zigzag Clover (T. medium) - A Picture of Genomic Similarities and Differences.</title>
        <authorList>
            <person name="Dluhosova J."/>
            <person name="Istvanek J."/>
            <person name="Nedelnik J."/>
            <person name="Repkova J."/>
        </authorList>
    </citation>
    <scope>NUCLEOTIDE SEQUENCE [LARGE SCALE GENOMIC DNA]</scope>
    <source>
        <strain evidence="2">cv. 10/8</strain>
        <tissue evidence="1">Leaf</tissue>
    </source>
</reference>